<dbReference type="RefSeq" id="WP_164717277.1">
    <property type="nucleotide sequence ID" value="NZ_JBHSXE010000001.1"/>
</dbReference>
<gene>
    <name evidence="3" type="ORF">ACFQKB_40575</name>
</gene>
<evidence type="ECO:0000256" key="1">
    <source>
        <dbReference type="SAM" id="MobiDB-lite"/>
    </source>
</evidence>
<evidence type="ECO:0000313" key="4">
    <source>
        <dbReference type="Proteomes" id="UP001596380"/>
    </source>
</evidence>
<feature type="region of interest" description="Disordered" evidence="1">
    <location>
        <begin position="132"/>
        <end position="173"/>
    </location>
</feature>
<dbReference type="Proteomes" id="UP001596380">
    <property type="component" value="Unassembled WGS sequence"/>
</dbReference>
<accession>A0ABW2CWH1</accession>
<proteinExistence type="predicted"/>
<sequence length="173" mass="18739">MLPLVMVLAFLLTPVLEIYLLVQLGQVIGGWWTVLLLLAETLLGVWIVRREGRRAWRALQETLQRGVMPEKEIADAALVLSGGVLIVVPGLITDVVGLVFVLPFTRPLVRSLMSRWAARRVRQAEARGVGPMFPPGLGPFGPQGRDEGSAGVGVPKGPVVRGEVVDEDPPKNP</sequence>
<evidence type="ECO:0000313" key="3">
    <source>
        <dbReference type="EMBL" id="MFC6886111.1"/>
    </source>
</evidence>
<keyword evidence="4" id="KW-1185">Reference proteome</keyword>
<dbReference type="Pfam" id="PF04186">
    <property type="entry name" value="FxsA"/>
    <property type="match status" value="1"/>
</dbReference>
<evidence type="ECO:0000256" key="2">
    <source>
        <dbReference type="SAM" id="Phobius"/>
    </source>
</evidence>
<organism evidence="3 4">
    <name type="scientific">Actinomadura yumaensis</name>
    <dbReference type="NCBI Taxonomy" id="111807"/>
    <lineage>
        <taxon>Bacteria</taxon>
        <taxon>Bacillati</taxon>
        <taxon>Actinomycetota</taxon>
        <taxon>Actinomycetes</taxon>
        <taxon>Streptosporangiales</taxon>
        <taxon>Thermomonosporaceae</taxon>
        <taxon>Actinomadura</taxon>
    </lineage>
</organism>
<reference evidence="4" key="1">
    <citation type="journal article" date="2019" name="Int. J. Syst. Evol. Microbiol.">
        <title>The Global Catalogue of Microorganisms (GCM) 10K type strain sequencing project: providing services to taxonomists for standard genome sequencing and annotation.</title>
        <authorList>
            <consortium name="The Broad Institute Genomics Platform"/>
            <consortium name="The Broad Institute Genome Sequencing Center for Infectious Disease"/>
            <person name="Wu L."/>
            <person name="Ma J."/>
        </authorList>
    </citation>
    <scope>NUCLEOTIDE SEQUENCE [LARGE SCALE GENOMIC DNA]</scope>
    <source>
        <strain evidence="4">JCM 3369</strain>
    </source>
</reference>
<dbReference type="PANTHER" id="PTHR35335">
    <property type="entry name" value="UPF0716 PROTEIN FXSA"/>
    <property type="match status" value="1"/>
</dbReference>
<dbReference type="InterPro" id="IPR007313">
    <property type="entry name" value="FxsA"/>
</dbReference>
<protein>
    <submittedName>
        <fullName evidence="3">FxsA family protein</fullName>
    </submittedName>
</protein>
<comment type="caution">
    <text evidence="3">The sequence shown here is derived from an EMBL/GenBank/DDBJ whole genome shotgun (WGS) entry which is preliminary data.</text>
</comment>
<feature type="transmembrane region" description="Helical" evidence="2">
    <location>
        <begin position="27"/>
        <end position="48"/>
    </location>
</feature>
<keyword evidence="2" id="KW-0472">Membrane</keyword>
<keyword evidence="2" id="KW-0812">Transmembrane</keyword>
<dbReference type="NCBIfam" id="NF008528">
    <property type="entry name" value="PRK11463.1-2"/>
    <property type="match status" value="1"/>
</dbReference>
<name>A0ABW2CWH1_9ACTN</name>
<feature type="transmembrane region" description="Helical" evidence="2">
    <location>
        <begin position="78"/>
        <end position="104"/>
    </location>
</feature>
<dbReference type="PANTHER" id="PTHR35335:SF1">
    <property type="entry name" value="UPF0716 PROTEIN FXSA"/>
    <property type="match status" value="1"/>
</dbReference>
<feature type="compositionally biased region" description="Low complexity" evidence="1">
    <location>
        <begin position="152"/>
        <end position="162"/>
    </location>
</feature>
<keyword evidence="2" id="KW-1133">Transmembrane helix</keyword>
<dbReference type="EMBL" id="JBHSXS010000048">
    <property type="protein sequence ID" value="MFC6886111.1"/>
    <property type="molecule type" value="Genomic_DNA"/>
</dbReference>